<gene>
    <name evidence="1" type="ORF">CIT26_02550</name>
</gene>
<dbReference type="OrthoDB" id="7951113at2"/>
<reference evidence="1 2" key="1">
    <citation type="submission" date="2017-08" db="EMBL/GenBank/DDBJ databases">
        <title>Mesorhizobium wenxinae sp. nov., a novel rhizobial species isolated from root nodules of chickpea (Cicer arietinum L.).</title>
        <authorList>
            <person name="Zhang J."/>
        </authorList>
    </citation>
    <scope>NUCLEOTIDE SEQUENCE [LARGE SCALE GENOMIC DNA]</scope>
    <source>
        <strain evidence="1 2">SDW018</strain>
    </source>
</reference>
<dbReference type="AlphaFoldDB" id="A0A271LWN2"/>
<comment type="caution">
    <text evidence="1">The sequence shown here is derived from an EMBL/GenBank/DDBJ whole genome shotgun (WGS) entry which is preliminary data.</text>
</comment>
<evidence type="ECO:0008006" key="3">
    <source>
        <dbReference type="Google" id="ProtNLM"/>
    </source>
</evidence>
<name>A0A271LWN2_9HYPH</name>
<keyword evidence="2" id="KW-1185">Reference proteome</keyword>
<proteinExistence type="predicted"/>
<sequence length="65" mass="7569">MPIAAIESLRIAVTGRAARLFAGLQHRRTMQRITSFSDHRLQDMGFERDWDGSIISRQRQSGRRR</sequence>
<evidence type="ECO:0000313" key="1">
    <source>
        <dbReference type="EMBL" id="PAQ11906.1"/>
    </source>
</evidence>
<organism evidence="1 2">
    <name type="scientific">Mesorhizobium temperatum</name>
    <dbReference type="NCBI Taxonomy" id="241416"/>
    <lineage>
        <taxon>Bacteria</taxon>
        <taxon>Pseudomonadati</taxon>
        <taxon>Pseudomonadota</taxon>
        <taxon>Alphaproteobacteria</taxon>
        <taxon>Hyphomicrobiales</taxon>
        <taxon>Phyllobacteriaceae</taxon>
        <taxon>Mesorhizobium</taxon>
    </lineage>
</organism>
<protein>
    <recommendedName>
        <fullName evidence="3">DUF1127 domain-containing protein</fullName>
    </recommendedName>
</protein>
<evidence type="ECO:0000313" key="2">
    <source>
        <dbReference type="Proteomes" id="UP000216442"/>
    </source>
</evidence>
<dbReference type="EMBL" id="NPKJ01000013">
    <property type="protein sequence ID" value="PAQ11906.1"/>
    <property type="molecule type" value="Genomic_DNA"/>
</dbReference>
<dbReference type="Proteomes" id="UP000216442">
    <property type="component" value="Unassembled WGS sequence"/>
</dbReference>
<accession>A0A271LWN2</accession>